<dbReference type="OrthoDB" id="2396405at2759"/>
<dbReference type="AlphaFoldDB" id="A0A9P6UHM9"/>
<dbReference type="Proteomes" id="UP000823405">
    <property type="component" value="Unassembled WGS sequence"/>
</dbReference>
<sequence>MPLPSSTYVFEIPELASLITSFLLQKDILHLMQTSRLMHATMEPWFYRNLKTVYKVGRHNLYQSPDALNALTRNIHHTRSWTSDLFHLVFFFYASAVTPILKVHEDKEEEECTRAFISTLWSLTHLTHLRLYVDTYKGFQESGLLAFFSCPPSVRRLVIERDDNTRRYDTTEKTSDNIRDIALLLDEIRARGATKPLVYLQEFHFWDVSMTTTTEELYSIFAHCPNVETLRLRWRCVGDNPDGTKIAKMCPKLRSISYGCNTMANDGEDWSYVLALTLPEHKLECFHHTDFSVSIDADLVERALVRHCQSLREISIQTRVPSKTIGKFLELCEALEILDVLRSTLDLEDAIAAPWASSSMMELSLDIDTGVKRKLFYLRPPPSRRSPREKQLLGRLEILYHQIGKQTNLRTLHLGQMGGRDYNKRDTGKYIQPFAAMLRLSDKKDGIVPGYLELLGGLKKLRKITGSVGPETKDYRMAIDAEEVEWIAEHWPEFTYADFYPQLLFPRDRVRFSKRGSGMIVRNF</sequence>
<proteinExistence type="predicted"/>
<dbReference type="SUPFAM" id="SSF52047">
    <property type="entry name" value="RNI-like"/>
    <property type="match status" value="1"/>
</dbReference>
<evidence type="ECO:0000313" key="2">
    <source>
        <dbReference type="Proteomes" id="UP000823405"/>
    </source>
</evidence>
<dbReference type="Gene3D" id="3.80.10.10">
    <property type="entry name" value="Ribonuclease Inhibitor"/>
    <property type="match status" value="1"/>
</dbReference>
<dbReference type="InterPro" id="IPR032675">
    <property type="entry name" value="LRR_dom_sf"/>
</dbReference>
<evidence type="ECO:0008006" key="3">
    <source>
        <dbReference type="Google" id="ProtNLM"/>
    </source>
</evidence>
<comment type="caution">
    <text evidence="1">The sequence shown here is derived from an EMBL/GenBank/DDBJ whole genome shotgun (WGS) entry which is preliminary data.</text>
</comment>
<name>A0A9P6UHM9_9FUNG</name>
<reference evidence="1" key="1">
    <citation type="journal article" date="2020" name="Fungal Divers.">
        <title>Resolving the Mortierellaceae phylogeny through synthesis of multi-gene phylogenetics and phylogenomics.</title>
        <authorList>
            <person name="Vandepol N."/>
            <person name="Liber J."/>
            <person name="Desiro A."/>
            <person name="Na H."/>
            <person name="Kennedy M."/>
            <person name="Barry K."/>
            <person name="Grigoriev I.V."/>
            <person name="Miller A.N."/>
            <person name="O'Donnell K."/>
            <person name="Stajich J.E."/>
            <person name="Bonito G."/>
        </authorList>
    </citation>
    <scope>NUCLEOTIDE SEQUENCE</scope>
    <source>
        <strain evidence="1">NVP60</strain>
    </source>
</reference>
<accession>A0A9P6UHM9</accession>
<keyword evidence="2" id="KW-1185">Reference proteome</keyword>
<gene>
    <name evidence="1" type="ORF">BGZ97_003382</name>
</gene>
<protein>
    <recommendedName>
        <fullName evidence="3">F-box domain-containing protein</fullName>
    </recommendedName>
</protein>
<organism evidence="1 2">
    <name type="scientific">Linnemannia gamsii</name>
    <dbReference type="NCBI Taxonomy" id="64522"/>
    <lineage>
        <taxon>Eukaryota</taxon>
        <taxon>Fungi</taxon>
        <taxon>Fungi incertae sedis</taxon>
        <taxon>Mucoromycota</taxon>
        <taxon>Mortierellomycotina</taxon>
        <taxon>Mortierellomycetes</taxon>
        <taxon>Mortierellales</taxon>
        <taxon>Mortierellaceae</taxon>
        <taxon>Linnemannia</taxon>
    </lineage>
</organism>
<dbReference type="EMBL" id="JAAAIN010001797">
    <property type="protein sequence ID" value="KAG0300118.1"/>
    <property type="molecule type" value="Genomic_DNA"/>
</dbReference>
<evidence type="ECO:0000313" key="1">
    <source>
        <dbReference type="EMBL" id="KAG0300118.1"/>
    </source>
</evidence>